<evidence type="ECO:0000259" key="1">
    <source>
        <dbReference type="Pfam" id="PF12682"/>
    </source>
</evidence>
<dbReference type="Pfam" id="PF12682">
    <property type="entry name" value="Flavodoxin_4"/>
    <property type="match status" value="1"/>
</dbReference>
<dbReference type="EMBL" id="SLWB01000001">
    <property type="protein sequence ID" value="TCN73326.1"/>
    <property type="molecule type" value="Genomic_DNA"/>
</dbReference>
<name>A0A4R2EX91_9BACT</name>
<evidence type="ECO:0000313" key="3">
    <source>
        <dbReference type="Proteomes" id="UP000294830"/>
    </source>
</evidence>
<sequence>MENTNSKCLIAYFSRKGNNYVNGSIVSLAVGNTATVANKIKELTNGDLFEIATAYSYPSDYLEATKVAKAELQSNARPKLSNSPKDINEYPVIFLGYPNWWGTFPMAVSTFLESYDFSGKTIIPFCTHEGSGLGTSEKDVKRLCPNATVRRGIAIKGSAVTNSDDDIKAWIKSQL</sequence>
<comment type="caution">
    <text evidence="2">The sequence shown here is derived from an EMBL/GenBank/DDBJ whole genome shotgun (WGS) entry which is preliminary data.</text>
</comment>
<dbReference type="Proteomes" id="UP000294830">
    <property type="component" value="Unassembled WGS sequence"/>
</dbReference>
<dbReference type="OrthoDB" id="9806505at2"/>
<dbReference type="PANTHER" id="PTHR39201:SF1">
    <property type="entry name" value="FLAVODOXIN-LIKE DOMAIN-CONTAINING PROTEIN"/>
    <property type="match status" value="1"/>
</dbReference>
<protein>
    <submittedName>
        <fullName evidence="2">Flavodoxin</fullName>
    </submittedName>
</protein>
<dbReference type="AlphaFoldDB" id="A0A4R2EX91"/>
<gene>
    <name evidence="2" type="ORF">CLV25_101551</name>
</gene>
<dbReference type="InterPro" id="IPR029039">
    <property type="entry name" value="Flavoprotein-like_sf"/>
</dbReference>
<evidence type="ECO:0000313" key="2">
    <source>
        <dbReference type="EMBL" id="TCN73326.1"/>
    </source>
</evidence>
<organism evidence="2 3">
    <name type="scientific">Acetobacteroides hydrogenigenes</name>
    <dbReference type="NCBI Taxonomy" id="979970"/>
    <lineage>
        <taxon>Bacteria</taxon>
        <taxon>Pseudomonadati</taxon>
        <taxon>Bacteroidota</taxon>
        <taxon>Bacteroidia</taxon>
        <taxon>Bacteroidales</taxon>
        <taxon>Rikenellaceae</taxon>
        <taxon>Acetobacteroides</taxon>
    </lineage>
</organism>
<dbReference type="GO" id="GO:0010181">
    <property type="term" value="F:FMN binding"/>
    <property type="evidence" value="ECO:0007669"/>
    <property type="project" value="InterPro"/>
</dbReference>
<feature type="domain" description="Flavodoxin-like" evidence="1">
    <location>
        <begin position="29"/>
        <end position="172"/>
    </location>
</feature>
<accession>A0A4R2EX91</accession>
<dbReference type="Gene3D" id="3.40.50.360">
    <property type="match status" value="1"/>
</dbReference>
<dbReference type="PANTHER" id="PTHR39201">
    <property type="entry name" value="EXPORTED PROTEIN-RELATED"/>
    <property type="match status" value="1"/>
</dbReference>
<dbReference type="InterPro" id="IPR008254">
    <property type="entry name" value="Flavodoxin/NO_synth"/>
</dbReference>
<dbReference type="RefSeq" id="WP_131838095.1">
    <property type="nucleotide sequence ID" value="NZ_SLWB01000001.1"/>
</dbReference>
<reference evidence="2 3" key="1">
    <citation type="submission" date="2019-03" db="EMBL/GenBank/DDBJ databases">
        <title>Genomic Encyclopedia of Archaeal and Bacterial Type Strains, Phase II (KMG-II): from individual species to whole genera.</title>
        <authorList>
            <person name="Goeker M."/>
        </authorList>
    </citation>
    <scope>NUCLEOTIDE SEQUENCE [LARGE SCALE GENOMIC DNA]</scope>
    <source>
        <strain evidence="2 3">RL-C</strain>
    </source>
</reference>
<keyword evidence="3" id="KW-1185">Reference proteome</keyword>
<dbReference type="SUPFAM" id="SSF52218">
    <property type="entry name" value="Flavoproteins"/>
    <property type="match status" value="1"/>
</dbReference>
<proteinExistence type="predicted"/>